<evidence type="ECO:0000256" key="2">
    <source>
        <dbReference type="ARBA" id="ARBA00022670"/>
    </source>
</evidence>
<dbReference type="CDD" id="cd06097">
    <property type="entry name" value="Aspergillopepsin_like"/>
    <property type="match status" value="1"/>
</dbReference>
<evidence type="ECO:0000313" key="7">
    <source>
        <dbReference type="EMBL" id="KAL1902922.1"/>
    </source>
</evidence>
<keyword evidence="4 5" id="KW-0378">Hydrolase</keyword>
<evidence type="ECO:0000256" key="4">
    <source>
        <dbReference type="ARBA" id="ARBA00022801"/>
    </source>
</evidence>
<gene>
    <name evidence="7" type="ORF">Sste5346_000834</name>
</gene>
<sequence length="456" mass="48560">MQAAFKVQQELKASRGLERVAATINKNHTHNGLKSYVAAMRKFGFKPTMPGPYQMGLHEYRKQHAATAAAKAGPGQDSIGKLPALNEALKKTDDGDSGAQPGNVIADDQASDAEYLCEVSIGTPPQKLQLDFDTGSADLWVISTELPASSQKNHTAFDPSKSTSFSQMEGYSWKITYGDDSSASGDVGTDVLNLGGLEIPNQSVELAKKVSAEFAQNEGDGLLGLAFSKINTVTKSHSSKPQKTPVENLVANNTLPTDAQLFTSCFYSERDNKQSFYTFGFIDQDLVTASGKDIAWTPVDNSQGFWQVASTSATVAGKSIARSGNSAIVDTGTSLCMVSDDVCKALYASIPGASYDSSQQAYTFPDSVTVSQLPAFSVAIGDTQFVIQPEDLVYGDAQDGVYYGGIQSRGDLSFDILGDVFLKSIYAIWDIGNTRFGAVPKIEATQNIGGGNDNSA</sequence>
<dbReference type="InterPro" id="IPR033121">
    <property type="entry name" value="PEPTIDASE_A1"/>
</dbReference>
<evidence type="ECO:0000313" key="8">
    <source>
        <dbReference type="Proteomes" id="UP001583186"/>
    </source>
</evidence>
<dbReference type="EMBL" id="JAWCUI010000003">
    <property type="protein sequence ID" value="KAL1902922.1"/>
    <property type="molecule type" value="Genomic_DNA"/>
</dbReference>
<evidence type="ECO:0000256" key="3">
    <source>
        <dbReference type="ARBA" id="ARBA00022750"/>
    </source>
</evidence>
<dbReference type="Gene3D" id="2.40.70.10">
    <property type="entry name" value="Acid Proteases"/>
    <property type="match status" value="2"/>
</dbReference>
<dbReference type="InterPro" id="IPR021109">
    <property type="entry name" value="Peptidase_aspartic_dom_sf"/>
</dbReference>
<proteinExistence type="inferred from homology"/>
<feature type="domain" description="Peptidase A1" evidence="6">
    <location>
        <begin position="115"/>
        <end position="439"/>
    </location>
</feature>
<dbReference type="SUPFAM" id="SSF50630">
    <property type="entry name" value="Acid proteases"/>
    <property type="match status" value="1"/>
</dbReference>
<protein>
    <recommendedName>
        <fullName evidence="6">Peptidase A1 domain-containing protein</fullName>
    </recommendedName>
</protein>
<dbReference type="InterPro" id="IPR034163">
    <property type="entry name" value="Aspergillopepsin-like_cat_dom"/>
</dbReference>
<accession>A0ABR3ZRW1</accession>
<evidence type="ECO:0000256" key="1">
    <source>
        <dbReference type="ARBA" id="ARBA00007447"/>
    </source>
</evidence>
<comment type="caution">
    <text evidence="7">The sequence shown here is derived from an EMBL/GenBank/DDBJ whole genome shotgun (WGS) entry which is preliminary data.</text>
</comment>
<dbReference type="PROSITE" id="PS00141">
    <property type="entry name" value="ASP_PROTEASE"/>
    <property type="match status" value="2"/>
</dbReference>
<evidence type="ECO:0000256" key="5">
    <source>
        <dbReference type="RuleBase" id="RU000454"/>
    </source>
</evidence>
<dbReference type="Pfam" id="PF00026">
    <property type="entry name" value="Asp"/>
    <property type="match status" value="1"/>
</dbReference>
<dbReference type="PROSITE" id="PS51767">
    <property type="entry name" value="PEPTIDASE_A1"/>
    <property type="match status" value="1"/>
</dbReference>
<dbReference type="InterPro" id="IPR001461">
    <property type="entry name" value="Aspartic_peptidase_A1"/>
</dbReference>
<dbReference type="Proteomes" id="UP001583186">
    <property type="component" value="Unassembled WGS sequence"/>
</dbReference>
<name>A0ABR3ZRW1_9PEZI</name>
<keyword evidence="8" id="KW-1185">Reference proteome</keyword>
<reference evidence="7 8" key="1">
    <citation type="journal article" date="2024" name="IMA Fungus">
        <title>IMA Genome - F19 : A genome assembly and annotation guide to empower mycologists, including annotated draft genome sequences of Ceratocystis pirilliformis, Diaporthe australafricana, Fusarium ophioides, Paecilomyces lecythidis, and Sporothrix stenoceras.</title>
        <authorList>
            <person name="Aylward J."/>
            <person name="Wilson A.M."/>
            <person name="Visagie C.M."/>
            <person name="Spraker J."/>
            <person name="Barnes I."/>
            <person name="Buitendag C."/>
            <person name="Ceriani C."/>
            <person name="Del Mar Angel L."/>
            <person name="du Plessis D."/>
            <person name="Fuchs T."/>
            <person name="Gasser K."/>
            <person name="Kramer D."/>
            <person name="Li W."/>
            <person name="Munsamy K."/>
            <person name="Piso A."/>
            <person name="Price J.L."/>
            <person name="Sonnekus B."/>
            <person name="Thomas C."/>
            <person name="van der Nest A."/>
            <person name="van Dijk A."/>
            <person name="van Heerden A."/>
            <person name="van Vuuren N."/>
            <person name="Yilmaz N."/>
            <person name="Duong T.A."/>
            <person name="van der Merwe N.A."/>
            <person name="Wingfield M.J."/>
            <person name="Wingfield B.D."/>
        </authorList>
    </citation>
    <scope>NUCLEOTIDE SEQUENCE [LARGE SCALE GENOMIC DNA]</scope>
    <source>
        <strain evidence="7 8">CMW 5346</strain>
    </source>
</reference>
<dbReference type="InterPro" id="IPR001969">
    <property type="entry name" value="Aspartic_peptidase_AS"/>
</dbReference>
<organism evidence="7 8">
    <name type="scientific">Sporothrix stenoceras</name>
    <dbReference type="NCBI Taxonomy" id="5173"/>
    <lineage>
        <taxon>Eukaryota</taxon>
        <taxon>Fungi</taxon>
        <taxon>Dikarya</taxon>
        <taxon>Ascomycota</taxon>
        <taxon>Pezizomycotina</taxon>
        <taxon>Sordariomycetes</taxon>
        <taxon>Sordariomycetidae</taxon>
        <taxon>Ophiostomatales</taxon>
        <taxon>Ophiostomataceae</taxon>
        <taxon>Sporothrix</taxon>
    </lineage>
</organism>
<dbReference type="PANTHER" id="PTHR47966">
    <property type="entry name" value="BETA-SITE APP-CLEAVING ENZYME, ISOFORM A-RELATED"/>
    <property type="match status" value="1"/>
</dbReference>
<comment type="similarity">
    <text evidence="1 5">Belongs to the peptidase A1 family.</text>
</comment>
<keyword evidence="3 5" id="KW-0064">Aspartyl protease</keyword>
<keyword evidence="2 5" id="KW-0645">Protease</keyword>
<dbReference type="PRINTS" id="PR00792">
    <property type="entry name" value="PEPSIN"/>
</dbReference>
<dbReference type="PANTHER" id="PTHR47966:SF1">
    <property type="entry name" value="ASPARTYL PROTEINASE"/>
    <property type="match status" value="1"/>
</dbReference>
<evidence type="ECO:0000259" key="6">
    <source>
        <dbReference type="PROSITE" id="PS51767"/>
    </source>
</evidence>